<evidence type="ECO:0000256" key="1">
    <source>
        <dbReference type="SAM" id="Coils"/>
    </source>
</evidence>
<dbReference type="Proteomes" id="UP000765802">
    <property type="component" value="Unassembled WGS sequence"/>
</dbReference>
<evidence type="ECO:0000256" key="2">
    <source>
        <dbReference type="SAM" id="Phobius"/>
    </source>
</evidence>
<evidence type="ECO:0000313" key="4">
    <source>
        <dbReference type="EMBL" id="MBC6492784.1"/>
    </source>
</evidence>
<feature type="transmembrane region" description="Helical" evidence="2">
    <location>
        <begin position="90"/>
        <end position="112"/>
    </location>
</feature>
<feature type="coiled-coil region" evidence="1">
    <location>
        <begin position="315"/>
        <end position="342"/>
    </location>
</feature>
<feature type="transmembrane region" description="Helical" evidence="2">
    <location>
        <begin position="132"/>
        <end position="154"/>
    </location>
</feature>
<feature type="transmembrane region" description="Helical" evidence="2">
    <location>
        <begin position="55"/>
        <end position="78"/>
    </location>
</feature>
<protein>
    <recommendedName>
        <fullName evidence="3">Signal transduction histidine kinase internal region domain-containing protein</fullName>
    </recommendedName>
</protein>
<organism evidence="4 5">
    <name type="scientific">Flavihumibacter stibioxidans</name>
    <dbReference type="NCBI Taxonomy" id="1834163"/>
    <lineage>
        <taxon>Bacteria</taxon>
        <taxon>Pseudomonadati</taxon>
        <taxon>Bacteroidota</taxon>
        <taxon>Chitinophagia</taxon>
        <taxon>Chitinophagales</taxon>
        <taxon>Chitinophagaceae</taxon>
        <taxon>Flavihumibacter</taxon>
    </lineage>
</organism>
<dbReference type="Pfam" id="PF06580">
    <property type="entry name" value="His_kinase"/>
    <property type="match status" value="1"/>
</dbReference>
<keyword evidence="5" id="KW-1185">Reference proteome</keyword>
<dbReference type="PANTHER" id="PTHR34220">
    <property type="entry name" value="SENSOR HISTIDINE KINASE YPDA"/>
    <property type="match status" value="1"/>
</dbReference>
<sequence length="358" mass="41926">MQKLTTSVTIIRYIHGWLILGGIMLFLLLLCLVSYVNTGSFFATFSISALLREGILILVQNLSVMYFVYYAILFFDKIYLNRNFTISRYVYELLIIVSGSLLINKFFHFLFIKLVVVPEADTEALENKLINLLVITQTLVVVMYGLITGFRLFYNLQQKQLELLRMQKEFAQTQFELFKNQLNPHFLFNSLSALSSLVYADADMAEKFIEKLSRTYRYLLDQREKEFVGLAQELEFLENFYFLVEQRYGNKVRIIKELHQQEDGLYLLPHTLLIIMEYLIGSNTMSSAKPLLININVNNSALQIRHSYQPKSLPNMHLQEQLNSLLNNYRQMNKKITISRDENTLQQLISIPFLQKND</sequence>
<name>A0ABR7MCN4_9BACT</name>
<accession>A0ABR7MCN4</accession>
<feature type="transmembrane region" description="Helical" evidence="2">
    <location>
        <begin position="12"/>
        <end position="35"/>
    </location>
</feature>
<dbReference type="EMBL" id="MBUA01000029">
    <property type="protein sequence ID" value="MBC6492784.1"/>
    <property type="molecule type" value="Genomic_DNA"/>
</dbReference>
<proteinExistence type="predicted"/>
<dbReference type="InterPro" id="IPR050640">
    <property type="entry name" value="Bact_2-comp_sensor_kinase"/>
</dbReference>
<feature type="domain" description="Signal transduction histidine kinase internal region" evidence="3">
    <location>
        <begin position="174"/>
        <end position="251"/>
    </location>
</feature>
<evidence type="ECO:0000259" key="3">
    <source>
        <dbReference type="Pfam" id="PF06580"/>
    </source>
</evidence>
<keyword evidence="1" id="KW-0175">Coiled coil</keyword>
<keyword evidence="2" id="KW-1133">Transmembrane helix</keyword>
<dbReference type="PANTHER" id="PTHR34220:SF7">
    <property type="entry name" value="SENSOR HISTIDINE KINASE YPDA"/>
    <property type="match status" value="1"/>
</dbReference>
<gene>
    <name evidence="4" type="ORF">BC349_17130</name>
</gene>
<evidence type="ECO:0000313" key="5">
    <source>
        <dbReference type="Proteomes" id="UP000765802"/>
    </source>
</evidence>
<reference evidence="4 5" key="1">
    <citation type="submission" date="2016-07" db="EMBL/GenBank/DDBJ databases">
        <title>Genome analysis of Flavihumibacter stibioxidans YS-17.</title>
        <authorList>
            <person name="Shi K."/>
            <person name="Han Y."/>
            <person name="Wang G."/>
        </authorList>
    </citation>
    <scope>NUCLEOTIDE SEQUENCE [LARGE SCALE GENOMIC DNA]</scope>
    <source>
        <strain evidence="4 5">YS-17</strain>
    </source>
</reference>
<dbReference type="InterPro" id="IPR010559">
    <property type="entry name" value="Sig_transdc_His_kin_internal"/>
</dbReference>
<keyword evidence="2" id="KW-0812">Transmembrane</keyword>
<comment type="caution">
    <text evidence="4">The sequence shown here is derived from an EMBL/GenBank/DDBJ whole genome shotgun (WGS) entry which is preliminary data.</text>
</comment>
<dbReference type="RefSeq" id="WP_187258103.1">
    <property type="nucleotide sequence ID" value="NZ_JBHULF010000019.1"/>
</dbReference>
<keyword evidence="2" id="KW-0472">Membrane</keyword>